<reference evidence="3" key="2">
    <citation type="submission" date="2020-10" db="UniProtKB">
        <authorList>
            <consortium name="WormBaseParasite"/>
        </authorList>
    </citation>
    <scope>IDENTIFICATION</scope>
</reference>
<dbReference type="Proteomes" id="UP000492821">
    <property type="component" value="Unassembled WGS sequence"/>
</dbReference>
<evidence type="ECO:0000313" key="2">
    <source>
        <dbReference type="Proteomes" id="UP000492821"/>
    </source>
</evidence>
<dbReference type="InterPro" id="IPR000719">
    <property type="entry name" value="Prot_kinase_dom"/>
</dbReference>
<name>A0A7E4VYP9_PANRE</name>
<dbReference type="WBParaSite" id="Pan_g5287.t1">
    <property type="protein sequence ID" value="Pan_g5287.t1"/>
    <property type="gene ID" value="Pan_g5287"/>
</dbReference>
<keyword evidence="2" id="KW-1185">Reference proteome</keyword>
<dbReference type="GO" id="GO:0005524">
    <property type="term" value="F:ATP binding"/>
    <property type="evidence" value="ECO:0007669"/>
    <property type="project" value="InterPro"/>
</dbReference>
<feature type="domain" description="Protein kinase" evidence="1">
    <location>
        <begin position="4"/>
        <end position="337"/>
    </location>
</feature>
<dbReference type="SUPFAM" id="SSF56112">
    <property type="entry name" value="Protein kinase-like (PK-like)"/>
    <property type="match status" value="1"/>
</dbReference>
<dbReference type="GO" id="GO:0004672">
    <property type="term" value="F:protein kinase activity"/>
    <property type="evidence" value="ECO:0007669"/>
    <property type="project" value="InterPro"/>
</dbReference>
<evidence type="ECO:0000259" key="1">
    <source>
        <dbReference type="PROSITE" id="PS50011"/>
    </source>
</evidence>
<dbReference type="InterPro" id="IPR011009">
    <property type="entry name" value="Kinase-like_dom_sf"/>
</dbReference>
<accession>A0A7E4VYP9</accession>
<dbReference type="PROSITE" id="PS50011">
    <property type="entry name" value="PROTEIN_KINASE_DOM"/>
    <property type="match status" value="1"/>
</dbReference>
<dbReference type="AlphaFoldDB" id="A0A7E4VYP9"/>
<protein>
    <submittedName>
        <fullName evidence="3">Protein kinase domain-containing protein</fullName>
    </submittedName>
</protein>
<sequence>MRFLKAMQRLPDRPPGIVYPTFKQVINRKVLHESTDPVRDFKVRRAFYTLRRDSQHRYYVHLIEFNFKNAIDAIYDDFRHEHEYPNPDDFLKAQLLNIYGLHYLEHPNLVQALKTFTDVPTGRYWMMTLSQISVKTLMEKVPYGHFKDENGDCPFADFVVSCVLAAISFLQNGGLVHNNVKPDTVFIDANGRVQLGDFREMSVFDKKDPKSVVADVYGAGMVFAYIRNTKLVQRAESMQIGPLTWRTALNFVLVVHFPELRLPQDDNGLGQIYSMFFRDDDPPTVEQLRDFRFNLDDPQYAPAHEAAIVEELEALNLRPKTFTRERPYLKQVAHKLFMSKPGPLTTPTSTLQSGLPLICSIEYDMYPEYKGELVRTSVEFSFTSGDEMALLRGLLKFIDADNHRHITDRLYQTLQIRHSISKLADKMKTDVRRQTVFQTIETRGRKIIVSLKLELDVDNNETVIEEITKDDFSETKKVDFDVVE</sequence>
<evidence type="ECO:0000313" key="3">
    <source>
        <dbReference type="WBParaSite" id="Pan_g5287.t1"/>
    </source>
</evidence>
<dbReference type="Gene3D" id="3.30.200.20">
    <property type="entry name" value="Phosphorylase Kinase, domain 1"/>
    <property type="match status" value="1"/>
</dbReference>
<dbReference type="Gene3D" id="1.10.510.10">
    <property type="entry name" value="Transferase(Phosphotransferase) domain 1"/>
    <property type="match status" value="1"/>
</dbReference>
<proteinExistence type="predicted"/>
<reference evidence="2" key="1">
    <citation type="journal article" date="2013" name="Genetics">
        <title>The draft genome and transcriptome of Panagrellus redivivus are shaped by the harsh demands of a free-living lifestyle.</title>
        <authorList>
            <person name="Srinivasan J."/>
            <person name="Dillman A.R."/>
            <person name="Macchietto M.G."/>
            <person name="Heikkinen L."/>
            <person name="Lakso M."/>
            <person name="Fracchia K.M."/>
            <person name="Antoshechkin I."/>
            <person name="Mortazavi A."/>
            <person name="Wong G."/>
            <person name="Sternberg P.W."/>
        </authorList>
    </citation>
    <scope>NUCLEOTIDE SEQUENCE [LARGE SCALE GENOMIC DNA]</scope>
    <source>
        <strain evidence="2">MT8872</strain>
    </source>
</reference>
<organism evidence="2 3">
    <name type="scientific">Panagrellus redivivus</name>
    <name type="common">Microworm</name>
    <dbReference type="NCBI Taxonomy" id="6233"/>
    <lineage>
        <taxon>Eukaryota</taxon>
        <taxon>Metazoa</taxon>
        <taxon>Ecdysozoa</taxon>
        <taxon>Nematoda</taxon>
        <taxon>Chromadorea</taxon>
        <taxon>Rhabditida</taxon>
        <taxon>Tylenchina</taxon>
        <taxon>Panagrolaimomorpha</taxon>
        <taxon>Panagrolaimoidea</taxon>
        <taxon>Panagrolaimidae</taxon>
        <taxon>Panagrellus</taxon>
    </lineage>
</organism>